<evidence type="ECO:0000256" key="1">
    <source>
        <dbReference type="SAM" id="MobiDB-lite"/>
    </source>
</evidence>
<feature type="region of interest" description="Disordered" evidence="1">
    <location>
        <begin position="119"/>
        <end position="186"/>
    </location>
</feature>
<accession>A0A251T636</accession>
<feature type="compositionally biased region" description="Low complexity" evidence="1">
    <location>
        <begin position="145"/>
        <end position="156"/>
    </location>
</feature>
<evidence type="ECO:0000313" key="3">
    <source>
        <dbReference type="Proteomes" id="UP000215914"/>
    </source>
</evidence>
<dbReference type="Proteomes" id="UP000215914">
    <property type="component" value="Chromosome 12"/>
</dbReference>
<reference evidence="3" key="1">
    <citation type="journal article" date="2017" name="Nature">
        <title>The sunflower genome provides insights into oil metabolism, flowering and Asterid evolution.</title>
        <authorList>
            <person name="Badouin H."/>
            <person name="Gouzy J."/>
            <person name="Grassa C.J."/>
            <person name="Murat F."/>
            <person name="Staton S.E."/>
            <person name="Cottret L."/>
            <person name="Lelandais-Briere C."/>
            <person name="Owens G.L."/>
            <person name="Carrere S."/>
            <person name="Mayjonade B."/>
            <person name="Legrand L."/>
            <person name="Gill N."/>
            <person name="Kane N.C."/>
            <person name="Bowers J.E."/>
            <person name="Hubner S."/>
            <person name="Bellec A."/>
            <person name="Berard A."/>
            <person name="Berges H."/>
            <person name="Blanchet N."/>
            <person name="Boniface M.C."/>
            <person name="Brunel D."/>
            <person name="Catrice O."/>
            <person name="Chaidir N."/>
            <person name="Claudel C."/>
            <person name="Donnadieu C."/>
            <person name="Faraut T."/>
            <person name="Fievet G."/>
            <person name="Helmstetter N."/>
            <person name="King M."/>
            <person name="Knapp S.J."/>
            <person name="Lai Z."/>
            <person name="Le Paslier M.C."/>
            <person name="Lippi Y."/>
            <person name="Lorenzon L."/>
            <person name="Mandel J.R."/>
            <person name="Marage G."/>
            <person name="Marchand G."/>
            <person name="Marquand E."/>
            <person name="Bret-Mestries E."/>
            <person name="Morien E."/>
            <person name="Nambeesan S."/>
            <person name="Nguyen T."/>
            <person name="Pegot-Espagnet P."/>
            <person name="Pouilly N."/>
            <person name="Raftis F."/>
            <person name="Sallet E."/>
            <person name="Schiex T."/>
            <person name="Thomas J."/>
            <person name="Vandecasteele C."/>
            <person name="Vares D."/>
            <person name="Vear F."/>
            <person name="Vautrin S."/>
            <person name="Crespi M."/>
            <person name="Mangin B."/>
            <person name="Burke J.M."/>
            <person name="Salse J."/>
            <person name="Munos S."/>
            <person name="Vincourt P."/>
            <person name="Rieseberg L.H."/>
            <person name="Langlade N.B."/>
        </authorList>
    </citation>
    <scope>NUCLEOTIDE SEQUENCE [LARGE SCALE GENOMIC DNA]</scope>
    <source>
        <strain evidence="3">cv. SF193</strain>
    </source>
</reference>
<keyword evidence="3" id="KW-1185">Reference proteome</keyword>
<dbReference type="AlphaFoldDB" id="A0A251T636"/>
<feature type="compositionally biased region" description="Acidic residues" evidence="1">
    <location>
        <begin position="27"/>
        <end position="43"/>
    </location>
</feature>
<organism evidence="2 3">
    <name type="scientific">Helianthus annuus</name>
    <name type="common">Common sunflower</name>
    <dbReference type="NCBI Taxonomy" id="4232"/>
    <lineage>
        <taxon>Eukaryota</taxon>
        <taxon>Viridiplantae</taxon>
        <taxon>Streptophyta</taxon>
        <taxon>Embryophyta</taxon>
        <taxon>Tracheophyta</taxon>
        <taxon>Spermatophyta</taxon>
        <taxon>Magnoliopsida</taxon>
        <taxon>eudicotyledons</taxon>
        <taxon>Gunneridae</taxon>
        <taxon>Pentapetalae</taxon>
        <taxon>asterids</taxon>
        <taxon>campanulids</taxon>
        <taxon>Asterales</taxon>
        <taxon>Asteraceae</taxon>
        <taxon>Asteroideae</taxon>
        <taxon>Heliantheae alliance</taxon>
        <taxon>Heliantheae</taxon>
        <taxon>Helianthus</taxon>
    </lineage>
</organism>
<gene>
    <name evidence="2" type="ORF">HannXRQ_Chr12g0372811</name>
</gene>
<dbReference type="InParanoid" id="A0A251T636"/>
<proteinExistence type="predicted"/>
<feature type="region of interest" description="Disordered" evidence="1">
    <location>
        <begin position="24"/>
        <end position="55"/>
    </location>
</feature>
<sequence length="186" mass="20735">MINFKVTPKNLSSCNFLFLLSDANPGESEDDNDRGDDVEEEPHEENNAFFDTPNFLPSGELFPKPRLRQPQVFLLICNNLLSSNALIKDSQNIQINGRRIRSFWGMLSGSFGRFKLDDSLSASSPESSIDEPSRSKQAELVDEQSSGSVSPGSRTSEPQLTDKVESSSPQNMENYTNIESSHAREE</sequence>
<dbReference type="EMBL" id="CM007901">
    <property type="protein sequence ID" value="OTG05371.1"/>
    <property type="molecule type" value="Genomic_DNA"/>
</dbReference>
<feature type="compositionally biased region" description="Polar residues" evidence="1">
    <location>
        <begin position="166"/>
        <end position="180"/>
    </location>
</feature>
<name>A0A251T636_HELAN</name>
<protein>
    <submittedName>
        <fullName evidence="2">Uncharacterized protein</fullName>
    </submittedName>
</protein>
<evidence type="ECO:0000313" key="2">
    <source>
        <dbReference type="EMBL" id="OTG05371.1"/>
    </source>
</evidence>